<keyword evidence="4 6" id="KW-1133">Transmembrane helix</keyword>
<sequence>MIRRNDCTRRMPYNEKNCYDIRLLQTIIYFFNFLFYVSFLKFQRARISSVAFIGLAIWTYSMKYTMVGSLLYSSRYLQSIILCFVIGLAVFVVASSGCWAISRRKQLLLLLYSILVLLTMLMELALCIMTYAYIEHLKNNLGTTLLMSIIRDHSERNDISEALHYLHQQGHCCGSRSFEDWRNSIWWQKVNSIAELKQRHFDLAVPDFCCRSEKPNCGRRDHPSNIYYNGCLDYLIKTMEEQLLIISGTAFAFAVVQLFGIGFAICLYTKRRELLEFRPVSSSSRQRDDATVMYSI</sequence>
<dbReference type="Pfam" id="PF00335">
    <property type="entry name" value="Tetraspanin"/>
    <property type="match status" value="1"/>
</dbReference>
<accession>A0A8R1TZ40</accession>
<dbReference type="PANTHER" id="PTHR19282:SF544">
    <property type="entry name" value="TETRASPANIN"/>
    <property type="match status" value="1"/>
</dbReference>
<feature type="transmembrane region" description="Helical" evidence="6">
    <location>
        <begin position="76"/>
        <end position="101"/>
    </location>
</feature>
<evidence type="ECO:0000256" key="4">
    <source>
        <dbReference type="ARBA" id="ARBA00022989"/>
    </source>
</evidence>
<dbReference type="InterPro" id="IPR008952">
    <property type="entry name" value="Tetraspanin_EC2_sf"/>
</dbReference>
<evidence type="ECO:0000256" key="5">
    <source>
        <dbReference type="ARBA" id="ARBA00023136"/>
    </source>
</evidence>
<keyword evidence="3 6" id="KW-0812">Transmembrane</keyword>
<dbReference type="AlphaFoldDB" id="A0A8R1TZ40"/>
<evidence type="ECO:0000256" key="1">
    <source>
        <dbReference type="ARBA" id="ARBA00004141"/>
    </source>
</evidence>
<evidence type="ECO:0000256" key="2">
    <source>
        <dbReference type="ARBA" id="ARBA00006840"/>
    </source>
</evidence>
<evidence type="ECO:0000256" key="3">
    <source>
        <dbReference type="ARBA" id="ARBA00022692"/>
    </source>
</evidence>
<dbReference type="InterPro" id="IPR018499">
    <property type="entry name" value="Tetraspanin/Peripherin"/>
</dbReference>
<reference evidence="8" key="1">
    <citation type="submission" date="2013-10" db="EMBL/GenBank/DDBJ databases">
        <title>Genome sequencing of Onchocerca volvulus.</title>
        <authorList>
            <person name="Cotton J."/>
            <person name="Tsai J."/>
            <person name="Stanley E."/>
            <person name="Tracey A."/>
            <person name="Holroyd N."/>
            <person name="Lustigman S."/>
            <person name="Berriman M."/>
        </authorList>
    </citation>
    <scope>NUCLEOTIDE SEQUENCE</scope>
</reference>
<comment type="subcellular location">
    <subcellularLocation>
        <location evidence="1 6">Membrane</location>
        <topology evidence="1 6">Multi-pass membrane protein</topology>
    </subcellularLocation>
</comment>
<keyword evidence="5 6" id="KW-0472">Membrane</keyword>
<feature type="transmembrane region" description="Helical" evidence="6">
    <location>
        <begin position="108"/>
        <end position="134"/>
    </location>
</feature>
<feature type="transmembrane region" description="Helical" evidence="6">
    <location>
        <begin position="21"/>
        <end position="40"/>
    </location>
</feature>
<feature type="transmembrane region" description="Helical" evidence="6">
    <location>
        <begin position="47"/>
        <end position="64"/>
    </location>
</feature>
<proteinExistence type="inferred from homology"/>
<dbReference type="Gene3D" id="1.10.1450.10">
    <property type="entry name" value="Tetraspanin"/>
    <property type="match status" value="1"/>
</dbReference>
<comment type="similarity">
    <text evidence="2 6">Belongs to the tetraspanin (TM4SF) family.</text>
</comment>
<reference evidence="7" key="2">
    <citation type="submission" date="2022-06" db="UniProtKB">
        <authorList>
            <consortium name="EnsemblMetazoa"/>
        </authorList>
    </citation>
    <scope>IDENTIFICATION</scope>
</reference>
<dbReference type="SUPFAM" id="SSF48652">
    <property type="entry name" value="Tetraspanin"/>
    <property type="match status" value="1"/>
</dbReference>
<dbReference type="PRINTS" id="PR00259">
    <property type="entry name" value="TMFOUR"/>
</dbReference>
<dbReference type="EnsemblMetazoa" id="OVOC750.1">
    <property type="protein sequence ID" value="OVOC750.1"/>
    <property type="gene ID" value="WBGene00237559"/>
</dbReference>
<dbReference type="EMBL" id="CMVM020000020">
    <property type="status" value="NOT_ANNOTATED_CDS"/>
    <property type="molecule type" value="Genomic_DNA"/>
</dbReference>
<dbReference type="OMA" id="CDDLYTI"/>
<dbReference type="InterPro" id="IPR000301">
    <property type="entry name" value="Tetraspanin_animals"/>
</dbReference>
<dbReference type="GO" id="GO:0005886">
    <property type="term" value="C:plasma membrane"/>
    <property type="evidence" value="ECO:0007669"/>
    <property type="project" value="TreeGrafter"/>
</dbReference>
<organism evidence="7 8">
    <name type="scientific">Onchocerca volvulus</name>
    <dbReference type="NCBI Taxonomy" id="6282"/>
    <lineage>
        <taxon>Eukaryota</taxon>
        <taxon>Metazoa</taxon>
        <taxon>Ecdysozoa</taxon>
        <taxon>Nematoda</taxon>
        <taxon>Chromadorea</taxon>
        <taxon>Rhabditida</taxon>
        <taxon>Spirurina</taxon>
        <taxon>Spiruromorpha</taxon>
        <taxon>Filarioidea</taxon>
        <taxon>Onchocercidae</taxon>
        <taxon>Onchocerca</taxon>
    </lineage>
</organism>
<dbReference type="Proteomes" id="UP000024404">
    <property type="component" value="Unassembled WGS sequence"/>
</dbReference>
<dbReference type="PIRSF" id="PIRSF002419">
    <property type="entry name" value="Tetraspanin"/>
    <property type="match status" value="1"/>
</dbReference>
<protein>
    <recommendedName>
        <fullName evidence="6">Tetraspanin</fullName>
    </recommendedName>
</protein>
<evidence type="ECO:0000313" key="7">
    <source>
        <dbReference type="EnsemblMetazoa" id="OVOC750.1"/>
    </source>
</evidence>
<evidence type="ECO:0000256" key="6">
    <source>
        <dbReference type="RuleBase" id="RU361218"/>
    </source>
</evidence>
<keyword evidence="8" id="KW-1185">Reference proteome</keyword>
<name>A0A8R1TZ40_ONCVO</name>
<feature type="transmembrane region" description="Helical" evidence="6">
    <location>
        <begin position="243"/>
        <end position="268"/>
    </location>
</feature>
<dbReference type="PANTHER" id="PTHR19282">
    <property type="entry name" value="TETRASPANIN"/>
    <property type="match status" value="1"/>
</dbReference>
<comment type="caution">
    <text evidence="6">Lacks conserved residue(s) required for the propagation of feature annotation.</text>
</comment>
<evidence type="ECO:0000313" key="8">
    <source>
        <dbReference type="Proteomes" id="UP000024404"/>
    </source>
</evidence>